<keyword evidence="4" id="KW-0633">Potassium transport</keyword>
<proteinExistence type="inferred from homology"/>
<evidence type="ECO:0000256" key="14">
    <source>
        <dbReference type="ARBA" id="ARBA00034430"/>
    </source>
</evidence>
<evidence type="ECO:0000256" key="8">
    <source>
        <dbReference type="ARBA" id="ARBA00022989"/>
    </source>
</evidence>
<evidence type="ECO:0000256" key="11">
    <source>
        <dbReference type="ARBA" id="ARBA00023303"/>
    </source>
</evidence>
<keyword evidence="3" id="KW-0813">Transport</keyword>
<protein>
    <recommendedName>
        <fullName evidence="15">Endosomal/lysosomal proton channel TMEM175</fullName>
    </recommendedName>
    <alternativeName>
        <fullName evidence="16">Potassium channel TMEM175</fullName>
    </alternativeName>
    <alternativeName>
        <fullName evidence="13">Transmembrane protein 175</fullName>
    </alternativeName>
</protein>
<feature type="transmembrane region" description="Helical" evidence="17">
    <location>
        <begin position="268"/>
        <end position="293"/>
    </location>
</feature>
<feature type="transmembrane region" description="Helical" evidence="17">
    <location>
        <begin position="87"/>
        <end position="106"/>
    </location>
</feature>
<evidence type="ECO:0000313" key="19">
    <source>
        <dbReference type="Proteomes" id="UP001165289"/>
    </source>
</evidence>
<keyword evidence="19" id="KW-1185">Reference proteome</keyword>
<evidence type="ECO:0000256" key="17">
    <source>
        <dbReference type="SAM" id="Phobius"/>
    </source>
</evidence>
<name>A0AAV7JGT6_9METZ</name>
<feature type="transmembrane region" description="Helical" evidence="17">
    <location>
        <begin position="439"/>
        <end position="463"/>
    </location>
</feature>
<dbReference type="EMBL" id="JAKMXF010000334">
    <property type="protein sequence ID" value="KAI6647992.1"/>
    <property type="molecule type" value="Genomic_DNA"/>
</dbReference>
<dbReference type="AlphaFoldDB" id="A0AAV7JGT6"/>
<gene>
    <name evidence="18" type="ORF">LOD99_8319</name>
</gene>
<keyword evidence="9" id="KW-0406">Ion transport</keyword>
<keyword evidence="10 17" id="KW-0472">Membrane</keyword>
<accession>A0AAV7JGT6</accession>
<comment type="catalytic activity">
    <reaction evidence="12">
        <text>H(+)(in) = H(+)(out)</text>
        <dbReference type="Rhea" id="RHEA:34979"/>
        <dbReference type="ChEBI" id="CHEBI:15378"/>
    </reaction>
</comment>
<evidence type="ECO:0000256" key="4">
    <source>
        <dbReference type="ARBA" id="ARBA00022538"/>
    </source>
</evidence>
<evidence type="ECO:0000256" key="13">
    <source>
        <dbReference type="ARBA" id="ARBA00030477"/>
    </source>
</evidence>
<comment type="similarity">
    <text evidence="2">Belongs to the TMEM175 family.</text>
</comment>
<evidence type="ECO:0000256" key="16">
    <source>
        <dbReference type="ARBA" id="ARBA00044317"/>
    </source>
</evidence>
<evidence type="ECO:0000256" key="5">
    <source>
        <dbReference type="ARBA" id="ARBA00022692"/>
    </source>
</evidence>
<dbReference type="GO" id="GO:0016020">
    <property type="term" value="C:membrane"/>
    <property type="evidence" value="ECO:0007669"/>
    <property type="project" value="UniProtKB-SubCell"/>
</dbReference>
<feature type="transmembrane region" description="Helical" evidence="17">
    <location>
        <begin position="509"/>
        <end position="527"/>
    </location>
</feature>
<feature type="transmembrane region" description="Helical" evidence="17">
    <location>
        <begin position="484"/>
        <end position="503"/>
    </location>
</feature>
<feature type="transmembrane region" description="Helical" evidence="17">
    <location>
        <begin position="165"/>
        <end position="187"/>
    </location>
</feature>
<evidence type="ECO:0000256" key="12">
    <source>
        <dbReference type="ARBA" id="ARBA00024169"/>
    </source>
</evidence>
<feature type="transmembrane region" description="Helical" evidence="17">
    <location>
        <begin position="235"/>
        <end position="262"/>
    </location>
</feature>
<evidence type="ECO:0000256" key="1">
    <source>
        <dbReference type="ARBA" id="ARBA00004141"/>
    </source>
</evidence>
<evidence type="ECO:0000256" key="6">
    <source>
        <dbReference type="ARBA" id="ARBA00022826"/>
    </source>
</evidence>
<comment type="catalytic activity">
    <reaction evidence="14">
        <text>K(+)(in) = K(+)(out)</text>
        <dbReference type="Rhea" id="RHEA:29463"/>
        <dbReference type="ChEBI" id="CHEBI:29103"/>
    </reaction>
</comment>
<evidence type="ECO:0000256" key="3">
    <source>
        <dbReference type="ARBA" id="ARBA00022448"/>
    </source>
</evidence>
<dbReference type="Proteomes" id="UP001165289">
    <property type="component" value="Unassembled WGS sequence"/>
</dbReference>
<sequence length="556" mass="63833">MATVVTEKDISTELGGKESIGVGQYTKLGLPRTYERNIYWSREPSPLSADDQPNITQNDLSASLSLGFPTPKWDQCEHERFEYFCDIYLAVIATLVLASFKLTLLIPLDKGMSLYDHLARIYPNTVSWPAIVVNGIVISVGYVYIISIWLNQIRVIYLYPMLDKFVVWLNLGILASLTFLPIASLLYGVESDAIVTGFFCFFVALAGIFQCTHIIYVYIYNYYESFRDGTHENSNFIVLFIQLHATLDIPIRVILGYALWFIPSVGNSFLFIVYLIAIISPFDSVILEKIFIYTQKKTKRIERIVSYLQHYKRKLSNERFMHFTDGVFALISAMLIIDTITVFSKESLAVINFTQNFTEIDLVPILLKLHANYFYSFVWAMCVLCTFWIVSYNMFYRVKVINRMVLFLKFFGLFLANFIPQCAFILGKYGSKESYYDRHMAVVLSLSLVIAIGIVQLIGWSYFKFFSKTLSSERNSVAKDIKMVLMIITLPSLSFILMIIELFSVNSITLLKLFIIFLVQVPILALVETLPNLCRFIGICYDKHGDKVTGVFYTRS</sequence>
<keyword evidence="11" id="KW-0407">Ion channel</keyword>
<evidence type="ECO:0000256" key="9">
    <source>
        <dbReference type="ARBA" id="ARBA00023065"/>
    </source>
</evidence>
<feature type="transmembrane region" description="Helical" evidence="17">
    <location>
        <begin position="407"/>
        <end position="427"/>
    </location>
</feature>
<dbReference type="GO" id="GO:0005267">
    <property type="term" value="F:potassium channel activity"/>
    <property type="evidence" value="ECO:0007669"/>
    <property type="project" value="UniProtKB-KW"/>
</dbReference>
<keyword evidence="7" id="KW-0630">Potassium</keyword>
<keyword evidence="6" id="KW-0631">Potassium channel</keyword>
<evidence type="ECO:0000256" key="10">
    <source>
        <dbReference type="ARBA" id="ARBA00023136"/>
    </source>
</evidence>
<reference evidence="18 19" key="1">
    <citation type="journal article" date="2023" name="BMC Biol.">
        <title>The compact genome of the sponge Oopsacas minuta (Hexactinellida) is lacking key metazoan core genes.</title>
        <authorList>
            <person name="Santini S."/>
            <person name="Schenkelaars Q."/>
            <person name="Jourda C."/>
            <person name="Duchesne M."/>
            <person name="Belahbib H."/>
            <person name="Rocher C."/>
            <person name="Selva M."/>
            <person name="Riesgo A."/>
            <person name="Vervoort M."/>
            <person name="Leys S.P."/>
            <person name="Kodjabachian L."/>
            <person name="Le Bivic A."/>
            <person name="Borchiellini C."/>
            <person name="Claverie J.M."/>
            <person name="Renard E."/>
        </authorList>
    </citation>
    <scope>NUCLEOTIDE SEQUENCE [LARGE SCALE GENOMIC DNA]</scope>
    <source>
        <strain evidence="18">SPO-2</strain>
    </source>
</reference>
<dbReference type="GO" id="GO:0015252">
    <property type="term" value="F:proton channel activity"/>
    <property type="evidence" value="ECO:0007669"/>
    <property type="project" value="InterPro"/>
</dbReference>
<feature type="transmembrane region" description="Helical" evidence="17">
    <location>
        <begin position="126"/>
        <end position="145"/>
    </location>
</feature>
<feature type="transmembrane region" description="Helical" evidence="17">
    <location>
        <begin position="320"/>
        <end position="343"/>
    </location>
</feature>
<dbReference type="Pfam" id="PF06736">
    <property type="entry name" value="TMEM175"/>
    <property type="match status" value="2"/>
</dbReference>
<evidence type="ECO:0000256" key="2">
    <source>
        <dbReference type="ARBA" id="ARBA00006920"/>
    </source>
</evidence>
<dbReference type="PANTHER" id="PTHR31462:SF5">
    <property type="entry name" value="ENDOSOMAL_LYSOSOMAL PROTON CHANNEL TMEM175"/>
    <property type="match status" value="1"/>
</dbReference>
<dbReference type="InterPro" id="IPR010617">
    <property type="entry name" value="TMEM175-like"/>
</dbReference>
<organism evidence="18 19">
    <name type="scientific">Oopsacas minuta</name>
    <dbReference type="NCBI Taxonomy" id="111878"/>
    <lineage>
        <taxon>Eukaryota</taxon>
        <taxon>Metazoa</taxon>
        <taxon>Porifera</taxon>
        <taxon>Hexactinellida</taxon>
        <taxon>Hexasterophora</taxon>
        <taxon>Lyssacinosida</taxon>
        <taxon>Leucopsacidae</taxon>
        <taxon>Oopsacas</taxon>
    </lineage>
</organism>
<feature type="transmembrane region" description="Helical" evidence="17">
    <location>
        <begin position="193"/>
        <end position="223"/>
    </location>
</feature>
<keyword evidence="8 17" id="KW-1133">Transmembrane helix</keyword>
<evidence type="ECO:0000313" key="18">
    <source>
        <dbReference type="EMBL" id="KAI6647992.1"/>
    </source>
</evidence>
<feature type="transmembrane region" description="Helical" evidence="17">
    <location>
        <begin position="373"/>
        <end position="395"/>
    </location>
</feature>
<keyword evidence="5 17" id="KW-0812">Transmembrane</keyword>
<evidence type="ECO:0000256" key="7">
    <source>
        <dbReference type="ARBA" id="ARBA00022958"/>
    </source>
</evidence>
<dbReference type="PANTHER" id="PTHR31462">
    <property type="entry name" value="ENDOSOMAL/LYSOSOMAL POTASSIUM CHANNEL TMEM175"/>
    <property type="match status" value="1"/>
</dbReference>
<comment type="caution">
    <text evidence="18">The sequence shown here is derived from an EMBL/GenBank/DDBJ whole genome shotgun (WGS) entry which is preliminary data.</text>
</comment>
<comment type="subcellular location">
    <subcellularLocation>
        <location evidence="1">Membrane</location>
        <topology evidence="1">Multi-pass membrane protein</topology>
    </subcellularLocation>
</comment>
<evidence type="ECO:0000256" key="15">
    <source>
        <dbReference type="ARBA" id="ARBA00034544"/>
    </source>
</evidence>